<feature type="domain" description="Elongation factor G-binding protein C-terminal treble-clef zinc-finger" evidence="1">
    <location>
        <begin position="9"/>
        <end position="160"/>
    </location>
</feature>
<keyword evidence="2" id="KW-0862">Zinc</keyword>
<dbReference type="OrthoDB" id="4171838at2"/>
<proteinExistence type="predicted"/>
<comment type="caution">
    <text evidence="2">The sequence shown here is derived from an EMBL/GenBank/DDBJ whole genome shotgun (WGS) entry which is preliminary data.</text>
</comment>
<gene>
    <name evidence="2" type="ORF">FB468_2693</name>
</gene>
<accession>A0A542Y964</accession>
<keyword evidence="2" id="KW-0863">Zinc-finger</keyword>
<keyword evidence="2" id="KW-0479">Metal-binding</keyword>
<dbReference type="Proteomes" id="UP000319094">
    <property type="component" value="Unassembled WGS sequence"/>
</dbReference>
<dbReference type="EMBL" id="VFON01000001">
    <property type="protein sequence ID" value="TQL44632.1"/>
    <property type="molecule type" value="Genomic_DNA"/>
</dbReference>
<dbReference type="AlphaFoldDB" id="A0A542Y964"/>
<dbReference type="Pfam" id="PF16571">
    <property type="entry name" value="FBP_C"/>
    <property type="match status" value="1"/>
</dbReference>
<protein>
    <submittedName>
        <fullName evidence="2">Treble-clef zinc-finger protein</fullName>
    </submittedName>
</protein>
<evidence type="ECO:0000259" key="1">
    <source>
        <dbReference type="Pfam" id="PF16571"/>
    </source>
</evidence>
<evidence type="ECO:0000313" key="3">
    <source>
        <dbReference type="Proteomes" id="UP000319094"/>
    </source>
</evidence>
<dbReference type="GO" id="GO:0008270">
    <property type="term" value="F:zinc ion binding"/>
    <property type="evidence" value="ECO:0007669"/>
    <property type="project" value="UniProtKB-KW"/>
</dbReference>
<evidence type="ECO:0000313" key="2">
    <source>
        <dbReference type="EMBL" id="TQL44632.1"/>
    </source>
</evidence>
<sequence length="177" mass="19777">MRPHALTTLRNALGNVDASTRKTARMPRDGFTPAVEDRDYLGWRDPSAPQRGYLFIEGDRGLQGVMVTTTRTRNSVRRAVMCEFCRIPRRFDQVVLFTAPTSPKQKDSSTFGTYLCIDLDCNARVNALKPMGPLDPPAGVMVAERRAELSERVTAFVAEVLERAELQATRRTSSASR</sequence>
<organism evidence="2 3">
    <name type="scientific">Leucobacter komagatae</name>
    <dbReference type="NCBI Taxonomy" id="55969"/>
    <lineage>
        <taxon>Bacteria</taxon>
        <taxon>Bacillati</taxon>
        <taxon>Actinomycetota</taxon>
        <taxon>Actinomycetes</taxon>
        <taxon>Micrococcales</taxon>
        <taxon>Microbacteriaceae</taxon>
        <taxon>Leucobacter</taxon>
    </lineage>
</organism>
<dbReference type="RefSeq" id="WP_141887793.1">
    <property type="nucleotide sequence ID" value="NZ_BAAAUY010000003.1"/>
</dbReference>
<reference evidence="2 3" key="1">
    <citation type="submission" date="2019-06" db="EMBL/GenBank/DDBJ databases">
        <title>Sequencing the genomes of 1000 actinobacteria strains.</title>
        <authorList>
            <person name="Klenk H.-P."/>
        </authorList>
    </citation>
    <scope>NUCLEOTIDE SEQUENCE [LARGE SCALE GENOMIC DNA]</scope>
    <source>
        <strain evidence="2 3">DSM 8803</strain>
    </source>
</reference>
<keyword evidence="3" id="KW-1185">Reference proteome</keyword>
<name>A0A542Y964_9MICO</name>
<dbReference type="InterPro" id="IPR032330">
    <property type="entry name" value="EF-G-binding_C"/>
</dbReference>